<dbReference type="GO" id="GO:0005507">
    <property type="term" value="F:copper ion binding"/>
    <property type="evidence" value="ECO:0007669"/>
    <property type="project" value="TreeGrafter"/>
</dbReference>
<reference evidence="3 4" key="1">
    <citation type="journal article" date="2015" name="Genome Announc.">
        <title>Expanding the biotechnology potential of lactobacilli through comparative genomics of 213 strains and associated genera.</title>
        <authorList>
            <person name="Sun Z."/>
            <person name="Harris H.M."/>
            <person name="McCann A."/>
            <person name="Guo C."/>
            <person name="Argimon S."/>
            <person name="Zhang W."/>
            <person name="Yang X."/>
            <person name="Jeffery I.B."/>
            <person name="Cooney J.C."/>
            <person name="Kagawa T.F."/>
            <person name="Liu W."/>
            <person name="Song Y."/>
            <person name="Salvetti E."/>
            <person name="Wrobel A."/>
            <person name="Rasinkangas P."/>
            <person name="Parkhill J."/>
            <person name="Rea M.C."/>
            <person name="O'Sullivan O."/>
            <person name="Ritari J."/>
            <person name="Douillard F.P."/>
            <person name="Paul Ross R."/>
            <person name="Yang R."/>
            <person name="Briner A.E."/>
            <person name="Felis G.E."/>
            <person name="de Vos W.M."/>
            <person name="Barrangou R."/>
            <person name="Klaenhammer T.R."/>
            <person name="Caufield P.W."/>
            <person name="Cui Y."/>
            <person name="Zhang H."/>
            <person name="O'Toole P.W."/>
        </authorList>
    </citation>
    <scope>NUCLEOTIDE SEQUENCE [LARGE SCALE GENOMIC DNA]</scope>
    <source>
        <strain evidence="3 4">JCM 15530</strain>
    </source>
</reference>
<comment type="caution">
    <text evidence="3">The sequence shown here is derived from an EMBL/GenBank/DDBJ whole genome shotgun (WGS) entry which is preliminary data.</text>
</comment>
<dbReference type="AlphaFoldDB" id="A0A0R1HT04"/>
<gene>
    <name evidence="3" type="ORF">FC96_GL000491</name>
</gene>
<sequence>MIKMPLIENATQLPELVGQAGLRHLLITDNLTNGGTTVSKGVMAESIRYAHENGASLDFVIRPRIGQAQYTDTELKIMEADILEAQQLGADGVVMSALGPDNTLDTDGLNNLIAAAGGMTLSFNHDLDTLTETDQTAALDWLAAAGFDRVLTTNFDHLSDRIKLAQDKGLSLVPISSSTSATETLVASAALNYVIEIQK</sequence>
<evidence type="ECO:0000256" key="1">
    <source>
        <dbReference type="ARBA" id="ARBA00007768"/>
    </source>
</evidence>
<dbReference type="EMBL" id="AZCX01000001">
    <property type="protein sequence ID" value="KRK49558.1"/>
    <property type="molecule type" value="Genomic_DNA"/>
</dbReference>
<dbReference type="Gene3D" id="3.20.20.380">
    <property type="entry name" value="Copper homeostasis (CutC) domain"/>
    <property type="match status" value="1"/>
</dbReference>
<accession>A0A0R1HT04</accession>
<evidence type="ECO:0000256" key="2">
    <source>
        <dbReference type="ARBA" id="ARBA00019014"/>
    </source>
</evidence>
<protein>
    <recommendedName>
        <fullName evidence="2">Copper homeostasis protein cutC homolog</fullName>
    </recommendedName>
</protein>
<comment type="similarity">
    <text evidence="1">Belongs to the CutC family.</text>
</comment>
<dbReference type="PANTHER" id="PTHR12598">
    <property type="entry name" value="COPPER HOMEOSTASIS PROTEIN CUTC"/>
    <property type="match status" value="1"/>
</dbReference>
<name>A0A0R1HT04_9LACO</name>
<dbReference type="InterPro" id="IPR036822">
    <property type="entry name" value="CutC-like_dom_sf"/>
</dbReference>
<dbReference type="InterPro" id="IPR005627">
    <property type="entry name" value="CutC-like"/>
</dbReference>
<organism evidence="3 4">
    <name type="scientific">Secundilactobacillus kimchicus JCM 15530</name>
    <dbReference type="NCBI Taxonomy" id="1302272"/>
    <lineage>
        <taxon>Bacteria</taxon>
        <taxon>Bacillati</taxon>
        <taxon>Bacillota</taxon>
        <taxon>Bacilli</taxon>
        <taxon>Lactobacillales</taxon>
        <taxon>Lactobacillaceae</taxon>
        <taxon>Secundilactobacillus</taxon>
    </lineage>
</organism>
<dbReference type="Proteomes" id="UP000050911">
    <property type="component" value="Unassembled WGS sequence"/>
</dbReference>
<dbReference type="Pfam" id="PF03932">
    <property type="entry name" value="CutC"/>
    <property type="match status" value="1"/>
</dbReference>
<dbReference type="SUPFAM" id="SSF110395">
    <property type="entry name" value="CutC-like"/>
    <property type="match status" value="1"/>
</dbReference>
<evidence type="ECO:0000313" key="4">
    <source>
        <dbReference type="Proteomes" id="UP000050911"/>
    </source>
</evidence>
<dbReference type="RefSeq" id="WP_054659732.1">
    <property type="nucleotide sequence ID" value="NZ_AZCX01000001.1"/>
</dbReference>
<keyword evidence="4" id="KW-1185">Reference proteome</keyword>
<dbReference type="STRING" id="1302272.FC96_GL000491"/>
<dbReference type="PATRIC" id="fig|1302272.5.peg.489"/>
<evidence type="ECO:0000313" key="3">
    <source>
        <dbReference type="EMBL" id="KRK49558.1"/>
    </source>
</evidence>
<dbReference type="PANTHER" id="PTHR12598:SF0">
    <property type="entry name" value="COPPER HOMEOSTASIS PROTEIN CUTC HOMOLOG"/>
    <property type="match status" value="1"/>
</dbReference>
<dbReference type="OrthoDB" id="9815677at2"/>
<proteinExistence type="inferred from homology"/>